<dbReference type="InterPro" id="IPR001633">
    <property type="entry name" value="EAL_dom"/>
</dbReference>
<dbReference type="NCBIfam" id="TIGR00254">
    <property type="entry name" value="GGDEF"/>
    <property type="match status" value="1"/>
</dbReference>
<keyword evidence="2" id="KW-1133">Transmembrane helix</keyword>
<keyword evidence="4" id="KW-1185">Reference proteome</keyword>
<dbReference type="PROSITE" id="PS50887">
    <property type="entry name" value="GGDEF"/>
    <property type="match status" value="1"/>
</dbReference>
<accession>A0A062U0R5</accession>
<protein>
    <recommendedName>
        <fullName evidence="5">Diguanylate cyclase</fullName>
    </recommendedName>
</protein>
<dbReference type="STRING" id="1280941.HY2_03820"/>
<dbReference type="Gene3D" id="3.20.20.450">
    <property type="entry name" value="EAL domain"/>
    <property type="match status" value="1"/>
</dbReference>
<dbReference type="SMART" id="SM00052">
    <property type="entry name" value="EAL"/>
    <property type="match status" value="1"/>
</dbReference>
<dbReference type="RefSeq" id="WP_051595000.1">
    <property type="nucleotide sequence ID" value="NZ_AWFB01000045.1"/>
</dbReference>
<keyword evidence="2" id="KW-0472">Membrane</keyword>
<dbReference type="OrthoDB" id="7279500at2"/>
<evidence type="ECO:0000313" key="3">
    <source>
        <dbReference type="EMBL" id="RAN31651.1"/>
    </source>
</evidence>
<dbReference type="InterPro" id="IPR029787">
    <property type="entry name" value="Nucleotide_cyclase"/>
</dbReference>
<dbReference type="EMBL" id="AWFB01000045">
    <property type="protein sequence ID" value="RAN31651.1"/>
    <property type="molecule type" value="Genomic_DNA"/>
</dbReference>
<dbReference type="SMART" id="SM00267">
    <property type="entry name" value="GGDEF"/>
    <property type="match status" value="1"/>
</dbReference>
<organism evidence="3 4">
    <name type="scientific">Hyphomonas pacifica</name>
    <dbReference type="NCBI Taxonomy" id="1280941"/>
    <lineage>
        <taxon>Bacteria</taxon>
        <taxon>Pseudomonadati</taxon>
        <taxon>Pseudomonadota</taxon>
        <taxon>Alphaproteobacteria</taxon>
        <taxon>Hyphomonadales</taxon>
        <taxon>Hyphomonadaceae</taxon>
        <taxon>Hyphomonas</taxon>
    </lineage>
</organism>
<dbReference type="AlphaFoldDB" id="A0A062U0R5"/>
<dbReference type="InterPro" id="IPR043128">
    <property type="entry name" value="Rev_trsase/Diguanyl_cyclase"/>
</dbReference>
<evidence type="ECO:0000256" key="1">
    <source>
        <dbReference type="SAM" id="MobiDB-lite"/>
    </source>
</evidence>
<keyword evidence="2" id="KW-0812">Transmembrane</keyword>
<dbReference type="InterPro" id="IPR000160">
    <property type="entry name" value="GGDEF_dom"/>
</dbReference>
<dbReference type="eggNOG" id="COG5001">
    <property type="taxonomic scope" value="Bacteria"/>
</dbReference>
<comment type="caution">
    <text evidence="3">The sequence shown here is derived from an EMBL/GenBank/DDBJ whole genome shotgun (WGS) entry which is preliminary data.</text>
</comment>
<dbReference type="InterPro" id="IPR052155">
    <property type="entry name" value="Biofilm_reg_signaling"/>
</dbReference>
<dbReference type="Pfam" id="PF00563">
    <property type="entry name" value="EAL"/>
    <property type="match status" value="1"/>
</dbReference>
<dbReference type="Pfam" id="PF00990">
    <property type="entry name" value="GGDEF"/>
    <property type="match status" value="1"/>
</dbReference>
<feature type="compositionally biased region" description="Acidic residues" evidence="1">
    <location>
        <begin position="515"/>
        <end position="525"/>
    </location>
</feature>
<reference evidence="3 4" key="1">
    <citation type="submission" date="2013-04" db="EMBL/GenBank/DDBJ databases">
        <title>Hyphomonas sp. T24B3 Genome Sequencing.</title>
        <authorList>
            <person name="Lai Q."/>
            <person name="Shao Z."/>
        </authorList>
    </citation>
    <scope>NUCLEOTIDE SEQUENCE [LARGE SCALE GENOMIC DNA]</scope>
    <source>
        <strain evidence="3 4">T24B3</strain>
    </source>
</reference>
<dbReference type="SUPFAM" id="SSF141868">
    <property type="entry name" value="EAL domain-like"/>
    <property type="match status" value="1"/>
</dbReference>
<evidence type="ECO:0008006" key="5">
    <source>
        <dbReference type="Google" id="ProtNLM"/>
    </source>
</evidence>
<dbReference type="InterPro" id="IPR035919">
    <property type="entry name" value="EAL_sf"/>
</dbReference>
<gene>
    <name evidence="3" type="ORF">HY3_03515</name>
</gene>
<sequence length="535" mass="58922">MPHRVKEKIEASQRRARRDAIIITFAAIMLFVVAVVTEAFEYIVHFSDTHESWEIDEMLVVMMILPLAMLIFMVRRAQEVRQEINARKEAEKATERIALHDPLTGLANRRKGMSHLKKLLQNASKRPVTIVGVDLNRFKGVNDLHGHNAGDMLLVAVSERLVDAVGDLGMVCRMGGDEFVVIFKGAASEPPLNDIINQMPSIFRAPFELEHVICSVGASIGVSQTDDEHLGVEAFLSRADIAMYRDKDKGGVSISFYEPGMEEAAKRRALIEGELRSAIADGRVEPYFQPIIDLETGNVIGFEALARCRASDGTLLMPDEFIPIAEQSGLISRLFLQVLKKGCLVLRHKPPHMTMAINLSSLQLSDHWLAEQILAILTETGVAPGRLEVEITETALVANFEAAHAMVTKLKSQGIRISLDDFGTGYSSLRHLSELPFDKLKIDKSFVARLGNDEASDTIVRTVTTLAHNLGLKVTAEGIEDSAHVSFLQGIGCEYGQGFLYGRPAEVTGPRETEDAPNEDYEEADALPVSSRGIA</sequence>
<evidence type="ECO:0000256" key="2">
    <source>
        <dbReference type="SAM" id="Phobius"/>
    </source>
</evidence>
<dbReference type="PANTHER" id="PTHR44757">
    <property type="entry name" value="DIGUANYLATE CYCLASE DGCP"/>
    <property type="match status" value="1"/>
</dbReference>
<dbReference type="CDD" id="cd01948">
    <property type="entry name" value="EAL"/>
    <property type="match status" value="1"/>
</dbReference>
<dbReference type="SUPFAM" id="SSF55073">
    <property type="entry name" value="Nucleotide cyclase"/>
    <property type="match status" value="1"/>
</dbReference>
<evidence type="ECO:0000313" key="4">
    <source>
        <dbReference type="Proteomes" id="UP000249123"/>
    </source>
</evidence>
<dbReference type="PROSITE" id="PS50883">
    <property type="entry name" value="EAL"/>
    <property type="match status" value="1"/>
</dbReference>
<dbReference type="CDD" id="cd01949">
    <property type="entry name" value="GGDEF"/>
    <property type="match status" value="1"/>
</dbReference>
<feature type="region of interest" description="Disordered" evidence="1">
    <location>
        <begin position="504"/>
        <end position="535"/>
    </location>
</feature>
<proteinExistence type="predicted"/>
<feature type="transmembrane region" description="Helical" evidence="2">
    <location>
        <begin position="20"/>
        <end position="43"/>
    </location>
</feature>
<feature type="transmembrane region" description="Helical" evidence="2">
    <location>
        <begin position="55"/>
        <end position="74"/>
    </location>
</feature>
<dbReference type="Gene3D" id="3.30.70.270">
    <property type="match status" value="1"/>
</dbReference>
<dbReference type="Proteomes" id="UP000249123">
    <property type="component" value="Unassembled WGS sequence"/>
</dbReference>
<name>A0A062U0R5_9PROT</name>
<dbReference type="PANTHER" id="PTHR44757:SF2">
    <property type="entry name" value="BIOFILM ARCHITECTURE MAINTENANCE PROTEIN MBAA"/>
    <property type="match status" value="1"/>
</dbReference>